<dbReference type="InterPro" id="IPR047324">
    <property type="entry name" value="LbH_gamma_CA-like"/>
</dbReference>
<keyword evidence="1" id="KW-0808">Transferase</keyword>
<accession>A0A7W5H4M8</accession>
<sequence>MPIIKPVRGFTPQFGENCFFAENAVVVGDVIMGNDCSAWFSTVIRGDVNSIRIGNKVNIQDGAVLHTLYQKSVIEIADNVSIGHNVCVHGARIDQNCLIGINSVILDHAHIGEGSIIGAGSVVLQGTKIEPGSLYAGTPARRIKDVDPEQAKEMIEKIANNYMMYASWFQEESSAPDS</sequence>
<dbReference type="AlphaFoldDB" id="A0A7W5H4M8"/>
<organism evidence="1 2">
    <name type="scientific">Aporhodopirellula rubra</name>
    <dbReference type="NCBI Taxonomy" id="980271"/>
    <lineage>
        <taxon>Bacteria</taxon>
        <taxon>Pseudomonadati</taxon>
        <taxon>Planctomycetota</taxon>
        <taxon>Planctomycetia</taxon>
        <taxon>Pirellulales</taxon>
        <taxon>Pirellulaceae</taxon>
        <taxon>Aporhodopirellula</taxon>
    </lineage>
</organism>
<dbReference type="PANTHER" id="PTHR13061">
    <property type="entry name" value="DYNACTIN SUBUNIT P25"/>
    <property type="match status" value="1"/>
</dbReference>
<proteinExistence type="predicted"/>
<dbReference type="InterPro" id="IPR011004">
    <property type="entry name" value="Trimer_LpxA-like_sf"/>
</dbReference>
<dbReference type="Gene3D" id="2.160.10.10">
    <property type="entry name" value="Hexapeptide repeat proteins"/>
    <property type="match status" value="1"/>
</dbReference>
<dbReference type="RefSeq" id="WP_184302739.1">
    <property type="nucleotide sequence ID" value="NZ_JACHXU010000003.1"/>
</dbReference>
<reference evidence="1 2" key="1">
    <citation type="submission" date="2020-08" db="EMBL/GenBank/DDBJ databases">
        <title>Genomic Encyclopedia of Type Strains, Phase III (KMG-III): the genomes of soil and plant-associated and newly described type strains.</title>
        <authorList>
            <person name="Whitman W."/>
        </authorList>
    </citation>
    <scope>NUCLEOTIDE SEQUENCE [LARGE SCALE GENOMIC DNA]</scope>
    <source>
        <strain evidence="1 2">CECT 8075</strain>
    </source>
</reference>
<comment type="caution">
    <text evidence="1">The sequence shown here is derived from an EMBL/GenBank/DDBJ whole genome shotgun (WGS) entry which is preliminary data.</text>
</comment>
<dbReference type="SUPFAM" id="SSF51161">
    <property type="entry name" value="Trimeric LpxA-like enzymes"/>
    <property type="match status" value="1"/>
</dbReference>
<dbReference type="InterPro" id="IPR050484">
    <property type="entry name" value="Transf_Hexapept/Carb_Anhydrase"/>
</dbReference>
<dbReference type="Proteomes" id="UP000536179">
    <property type="component" value="Unassembled WGS sequence"/>
</dbReference>
<dbReference type="Pfam" id="PF00132">
    <property type="entry name" value="Hexapep"/>
    <property type="match status" value="1"/>
</dbReference>
<dbReference type="PANTHER" id="PTHR13061:SF29">
    <property type="entry name" value="GAMMA CARBONIC ANHYDRASE-LIKE 1, MITOCHONDRIAL-RELATED"/>
    <property type="match status" value="1"/>
</dbReference>
<protein>
    <submittedName>
        <fullName evidence="1">Carbonic anhydrase/acetyltransferase-like protein (Isoleucine patch superfamily)</fullName>
    </submittedName>
</protein>
<dbReference type="EMBL" id="JACHXU010000003">
    <property type="protein sequence ID" value="MBB3205328.1"/>
    <property type="molecule type" value="Genomic_DNA"/>
</dbReference>
<name>A0A7W5H4M8_9BACT</name>
<evidence type="ECO:0000313" key="2">
    <source>
        <dbReference type="Proteomes" id="UP000536179"/>
    </source>
</evidence>
<dbReference type="CDD" id="cd04645">
    <property type="entry name" value="LbH_gamma_CA_like"/>
    <property type="match status" value="1"/>
</dbReference>
<evidence type="ECO:0000313" key="1">
    <source>
        <dbReference type="EMBL" id="MBB3205328.1"/>
    </source>
</evidence>
<keyword evidence="2" id="KW-1185">Reference proteome</keyword>
<dbReference type="GO" id="GO:0016740">
    <property type="term" value="F:transferase activity"/>
    <property type="evidence" value="ECO:0007669"/>
    <property type="project" value="UniProtKB-KW"/>
</dbReference>
<dbReference type="InterPro" id="IPR001451">
    <property type="entry name" value="Hexapep"/>
</dbReference>
<gene>
    <name evidence="1" type="ORF">FHS27_001128</name>
</gene>